<keyword evidence="4" id="KW-0408">Iron</keyword>
<organism evidence="6 7">
    <name type="scientific">Caldalkalibacillus horti</name>
    <dbReference type="NCBI Taxonomy" id="77523"/>
    <lineage>
        <taxon>Bacteria</taxon>
        <taxon>Bacillati</taxon>
        <taxon>Bacillota</taxon>
        <taxon>Bacilli</taxon>
        <taxon>Bacillales</taxon>
        <taxon>Bacillaceae</taxon>
        <taxon>Caldalkalibacillus</taxon>
    </lineage>
</organism>
<dbReference type="InterPro" id="IPR036188">
    <property type="entry name" value="FAD/NAD-bd_sf"/>
</dbReference>
<keyword evidence="7" id="KW-1185">Reference proteome</keyword>
<keyword evidence="3" id="KW-0560">Oxidoreductase</keyword>
<evidence type="ECO:0000313" key="6">
    <source>
        <dbReference type="EMBL" id="MDQ0164378.1"/>
    </source>
</evidence>
<evidence type="ECO:0000256" key="3">
    <source>
        <dbReference type="ARBA" id="ARBA00023002"/>
    </source>
</evidence>
<dbReference type="InterPro" id="IPR039650">
    <property type="entry name" value="HdrA-like"/>
</dbReference>
<gene>
    <name evidence="6" type="ORF">J2S11_000277</name>
</gene>
<comment type="caution">
    <text evidence="6">The sequence shown here is derived from an EMBL/GenBank/DDBJ whole genome shotgun (WGS) entry which is preliminary data.</text>
</comment>
<dbReference type="EMBL" id="JAUSTY010000001">
    <property type="protein sequence ID" value="MDQ0164378.1"/>
    <property type="molecule type" value="Genomic_DNA"/>
</dbReference>
<dbReference type="PANTHER" id="PTHR43498">
    <property type="entry name" value="FERREDOXIN:COB-COM HETERODISULFIDE REDUCTASE SUBUNIT A"/>
    <property type="match status" value="1"/>
</dbReference>
<accession>A0ABT9VTR4</accession>
<evidence type="ECO:0000256" key="2">
    <source>
        <dbReference type="ARBA" id="ARBA00022723"/>
    </source>
</evidence>
<dbReference type="SUPFAM" id="SSF51905">
    <property type="entry name" value="FAD/NAD(P)-binding domain"/>
    <property type="match status" value="1"/>
</dbReference>
<dbReference type="Proteomes" id="UP001235840">
    <property type="component" value="Unassembled WGS sequence"/>
</dbReference>
<dbReference type="Gene3D" id="3.50.50.60">
    <property type="entry name" value="FAD/NAD(P)-binding domain"/>
    <property type="match status" value="1"/>
</dbReference>
<evidence type="ECO:0000256" key="1">
    <source>
        <dbReference type="ARBA" id="ARBA00022485"/>
    </source>
</evidence>
<keyword evidence="5" id="KW-0411">Iron-sulfur</keyword>
<protein>
    <recommendedName>
        <fullName evidence="8">FAD-dependent oxidoreductase</fullName>
    </recommendedName>
</protein>
<evidence type="ECO:0000256" key="4">
    <source>
        <dbReference type="ARBA" id="ARBA00023004"/>
    </source>
</evidence>
<proteinExistence type="predicted"/>
<evidence type="ECO:0000313" key="7">
    <source>
        <dbReference type="Proteomes" id="UP001235840"/>
    </source>
</evidence>
<evidence type="ECO:0008006" key="8">
    <source>
        <dbReference type="Google" id="ProtNLM"/>
    </source>
</evidence>
<sequence length="628" mass="69883">MKKKIVIVVCLLVLAIPLVIYGGWKVTEWRAMRALGGVSFEVEEYVKNITQQEYDVIVVGGDPEGVAAAVAAAREGAKTLLLEPRDGLGGLMTYGALNFIDYDFDMNDDIANEGVFKEWHELVGGQVVFDIETAKDAFLKLVQDEENIDLSLTTEVLEPIMSEDGTTILGVVAEDENGTHSYYGQRIIDATQHADLAAMANVPYFIGGADIGLENRKMAVTLMVHLDNVNWDGIAYTALTKKFGEAKFTQTAAWGFVDLHHAYTPVEEGTRLRGLNVARQSDNSIYINALHIFDVDGLDPASIEEGIERGKREIEGVVQFLREEFPGFKRAEVASYPTELYIRETRHIYAEYQLPIVDVWEQKDHWDSIGFGSYPVDIQATSVHDYGYVLTHPTQYAIPFRSLVPLEIDGLLVASKSSGYSSLAAGSARIIPTGMSTAQAAGVAAALSIREDISFRELAANRPLINELQELLKEQGALLYAYDLDFPYKGKWFYPAIKKLLTYGLVSGGHQNDLHVENTMSELEFVNLLTNGFQRISPQAYENHASGLSDIHLMAQKDKTPLSRNQASRFLLTVFGESREGDAWAKVVDQDLVDEEIVNRLVEEKNLLRSEGYVVVAHILQKIEQLYQ</sequence>
<keyword evidence="2" id="KW-0479">Metal-binding</keyword>
<keyword evidence="1" id="KW-0004">4Fe-4S</keyword>
<name>A0ABT9VTR4_9BACI</name>
<reference evidence="6 7" key="1">
    <citation type="submission" date="2023-07" db="EMBL/GenBank/DDBJ databases">
        <title>Genomic Encyclopedia of Type Strains, Phase IV (KMG-IV): sequencing the most valuable type-strain genomes for metagenomic binning, comparative biology and taxonomic classification.</title>
        <authorList>
            <person name="Goeker M."/>
        </authorList>
    </citation>
    <scope>NUCLEOTIDE SEQUENCE [LARGE SCALE GENOMIC DNA]</scope>
    <source>
        <strain evidence="6 7">DSM 12751</strain>
    </source>
</reference>
<evidence type="ECO:0000256" key="5">
    <source>
        <dbReference type="ARBA" id="ARBA00023014"/>
    </source>
</evidence>
<dbReference type="PANTHER" id="PTHR43498:SF1">
    <property type="entry name" value="COB--COM HETERODISULFIDE REDUCTASE IRON-SULFUR SUBUNIT A"/>
    <property type="match status" value="1"/>
</dbReference>
<dbReference type="Pfam" id="PF12831">
    <property type="entry name" value="FAD_oxidored"/>
    <property type="match status" value="1"/>
</dbReference>
<dbReference type="RefSeq" id="WP_307389891.1">
    <property type="nucleotide sequence ID" value="NZ_JAUSTY010000001.1"/>
</dbReference>